<dbReference type="AlphaFoldDB" id="A0A815LB83"/>
<reference evidence="1" key="1">
    <citation type="submission" date="2021-02" db="EMBL/GenBank/DDBJ databases">
        <authorList>
            <person name="Nowell W R."/>
        </authorList>
    </citation>
    <scope>NUCLEOTIDE SEQUENCE</scope>
</reference>
<name>A0A815LB83_ADIRI</name>
<proteinExistence type="predicted"/>
<accession>A0A815LB83</accession>
<evidence type="ECO:0000313" key="2">
    <source>
        <dbReference type="Proteomes" id="UP000663852"/>
    </source>
</evidence>
<organism evidence="1 2">
    <name type="scientific">Adineta ricciae</name>
    <name type="common">Rotifer</name>
    <dbReference type="NCBI Taxonomy" id="249248"/>
    <lineage>
        <taxon>Eukaryota</taxon>
        <taxon>Metazoa</taxon>
        <taxon>Spiralia</taxon>
        <taxon>Gnathifera</taxon>
        <taxon>Rotifera</taxon>
        <taxon>Eurotatoria</taxon>
        <taxon>Bdelloidea</taxon>
        <taxon>Adinetida</taxon>
        <taxon>Adinetidae</taxon>
        <taxon>Adineta</taxon>
    </lineage>
</organism>
<sequence>MWTDPSISLINCTFNELVHLRSLTLTHFDKDITKQIKRVLPSLTNLTYFSYIGDGDTFFGLEIDNVFPLSQRYTDSISLTSITSSELNAL</sequence>
<dbReference type="EMBL" id="CAJNOJ010000336">
    <property type="protein sequence ID" value="CAF1405631.1"/>
    <property type="molecule type" value="Genomic_DNA"/>
</dbReference>
<comment type="caution">
    <text evidence="1">The sequence shown here is derived from an EMBL/GenBank/DDBJ whole genome shotgun (WGS) entry which is preliminary data.</text>
</comment>
<protein>
    <submittedName>
        <fullName evidence="1">Uncharacterized protein</fullName>
    </submittedName>
</protein>
<gene>
    <name evidence="1" type="ORF">EDS130_LOCUS36334</name>
</gene>
<evidence type="ECO:0000313" key="1">
    <source>
        <dbReference type="EMBL" id="CAF1405631.1"/>
    </source>
</evidence>
<dbReference type="Proteomes" id="UP000663852">
    <property type="component" value="Unassembled WGS sequence"/>
</dbReference>